<dbReference type="Pfam" id="PF21800">
    <property type="entry name" value="KH_KRR1_2nd"/>
    <property type="match status" value="1"/>
</dbReference>
<organism evidence="18 19">
    <name type="scientific">Linum tenue</name>
    <dbReference type="NCBI Taxonomy" id="586396"/>
    <lineage>
        <taxon>Eukaryota</taxon>
        <taxon>Viridiplantae</taxon>
        <taxon>Streptophyta</taxon>
        <taxon>Embryophyta</taxon>
        <taxon>Tracheophyta</taxon>
        <taxon>Spermatophyta</taxon>
        <taxon>Magnoliopsida</taxon>
        <taxon>eudicotyledons</taxon>
        <taxon>Gunneridae</taxon>
        <taxon>Pentapetalae</taxon>
        <taxon>rosids</taxon>
        <taxon>fabids</taxon>
        <taxon>Malpighiales</taxon>
        <taxon>Linaceae</taxon>
        <taxon>Linum</taxon>
    </lineage>
</organism>
<evidence type="ECO:0000256" key="9">
    <source>
        <dbReference type="ARBA" id="ARBA00023136"/>
    </source>
</evidence>
<comment type="caution">
    <text evidence="18">The sequence shown here is derived from an EMBL/GenBank/DDBJ whole genome shotgun (WGS) entry which is preliminary data.</text>
</comment>
<keyword evidence="19" id="KW-1185">Reference proteome</keyword>
<keyword evidence="5" id="KW-0698">rRNA processing</keyword>
<proteinExistence type="inferred from homology"/>
<accession>A0AAV0M248</accession>
<dbReference type="EMBL" id="CAMGYJ010000007">
    <property type="protein sequence ID" value="CAI0440817.1"/>
    <property type="molecule type" value="Genomic_DNA"/>
</dbReference>
<evidence type="ECO:0000256" key="4">
    <source>
        <dbReference type="ARBA" id="ARBA00022517"/>
    </source>
</evidence>
<feature type="region of interest" description="Disordered" evidence="13">
    <location>
        <begin position="249"/>
        <end position="330"/>
    </location>
</feature>
<keyword evidence="10" id="KW-0539">Nucleus</keyword>
<dbReference type="Pfam" id="PF02535">
    <property type="entry name" value="Zip"/>
    <property type="match status" value="1"/>
</dbReference>
<feature type="region of interest" description="Disordered" evidence="13">
    <location>
        <begin position="719"/>
        <end position="752"/>
    </location>
</feature>
<dbReference type="Pfam" id="PF17903">
    <property type="entry name" value="KH_KRR1_1st"/>
    <property type="match status" value="1"/>
</dbReference>
<evidence type="ECO:0000256" key="13">
    <source>
        <dbReference type="SAM" id="MobiDB-lite"/>
    </source>
</evidence>
<dbReference type="AlphaFoldDB" id="A0AAV0M248"/>
<keyword evidence="4" id="KW-0690">Ribosome biogenesis</keyword>
<gene>
    <name evidence="18" type="ORF">LITE_LOCUS26643</name>
</gene>
<feature type="region of interest" description="Disordered" evidence="13">
    <location>
        <begin position="527"/>
        <end position="553"/>
    </location>
</feature>
<evidence type="ECO:0000256" key="15">
    <source>
        <dbReference type="SAM" id="SignalP"/>
    </source>
</evidence>
<dbReference type="PANTHER" id="PTHR12581:SF0">
    <property type="entry name" value="KRR1 SMALL SUBUNIT PROCESSOME COMPONENT HOMOLOG"/>
    <property type="match status" value="1"/>
</dbReference>
<evidence type="ECO:0000313" key="18">
    <source>
        <dbReference type="EMBL" id="CAI0440817.1"/>
    </source>
</evidence>
<protein>
    <recommendedName>
        <fullName evidence="12">KRR-R motif-containing protein 1</fullName>
    </recommendedName>
</protein>
<comment type="similarity">
    <text evidence="3">Belongs to the KRR1 family.</text>
</comment>
<evidence type="ECO:0000259" key="17">
    <source>
        <dbReference type="Pfam" id="PF21800"/>
    </source>
</evidence>
<feature type="compositionally biased region" description="Basic and acidic residues" evidence="13">
    <location>
        <begin position="823"/>
        <end position="835"/>
    </location>
</feature>
<feature type="region of interest" description="Disordered" evidence="13">
    <location>
        <begin position="181"/>
        <end position="214"/>
    </location>
</feature>
<evidence type="ECO:0000256" key="6">
    <source>
        <dbReference type="ARBA" id="ARBA00022692"/>
    </source>
</evidence>
<feature type="compositionally biased region" description="Basic and acidic residues" evidence="13">
    <location>
        <begin position="544"/>
        <end position="553"/>
    </location>
</feature>
<evidence type="ECO:0000256" key="11">
    <source>
        <dbReference type="ARBA" id="ARBA00023274"/>
    </source>
</evidence>
<feature type="compositionally biased region" description="Basic residues" evidence="13">
    <location>
        <begin position="851"/>
        <end position="862"/>
    </location>
</feature>
<evidence type="ECO:0000256" key="1">
    <source>
        <dbReference type="ARBA" id="ARBA00004141"/>
    </source>
</evidence>
<dbReference type="GO" id="GO:0016020">
    <property type="term" value="C:membrane"/>
    <property type="evidence" value="ECO:0007669"/>
    <property type="project" value="UniProtKB-SubCell"/>
</dbReference>
<dbReference type="FunFam" id="3.30.1370.10:FF:000014">
    <property type="entry name" value="KRR1 small subunit processome component"/>
    <property type="match status" value="1"/>
</dbReference>
<keyword evidence="7" id="KW-0694">RNA-binding</keyword>
<dbReference type="GO" id="GO:0046873">
    <property type="term" value="F:metal ion transmembrane transporter activity"/>
    <property type="evidence" value="ECO:0007669"/>
    <property type="project" value="InterPro"/>
</dbReference>
<feature type="compositionally biased region" description="Basic and acidic residues" evidence="13">
    <location>
        <begin position="306"/>
        <end position="320"/>
    </location>
</feature>
<evidence type="ECO:0000256" key="8">
    <source>
        <dbReference type="ARBA" id="ARBA00022989"/>
    </source>
</evidence>
<evidence type="ECO:0000256" key="7">
    <source>
        <dbReference type="ARBA" id="ARBA00022884"/>
    </source>
</evidence>
<keyword evidence="15" id="KW-0732">Signal</keyword>
<feature type="compositionally biased region" description="Basic residues" evidence="13">
    <location>
        <begin position="533"/>
        <end position="543"/>
    </location>
</feature>
<evidence type="ECO:0000256" key="5">
    <source>
        <dbReference type="ARBA" id="ARBA00022552"/>
    </source>
</evidence>
<evidence type="ECO:0000256" key="2">
    <source>
        <dbReference type="ARBA" id="ARBA00004604"/>
    </source>
</evidence>
<dbReference type="Proteomes" id="UP001154282">
    <property type="component" value="Unassembled WGS sequence"/>
</dbReference>
<dbReference type="GO" id="GO:0006364">
    <property type="term" value="P:rRNA processing"/>
    <property type="evidence" value="ECO:0007669"/>
    <property type="project" value="UniProtKB-KW"/>
</dbReference>
<feature type="domain" description="KRR1 small subunit processome component first KH" evidence="16">
    <location>
        <begin position="574"/>
        <end position="654"/>
    </location>
</feature>
<evidence type="ECO:0000313" key="19">
    <source>
        <dbReference type="Proteomes" id="UP001154282"/>
    </source>
</evidence>
<dbReference type="InterPro" id="IPR024166">
    <property type="entry name" value="rRNA_assembly_KRR1"/>
</dbReference>
<comment type="subcellular location">
    <subcellularLocation>
        <location evidence="1">Membrane</location>
        <topology evidence="1">Multi-pass membrane protein</topology>
    </subcellularLocation>
    <subcellularLocation>
        <location evidence="2">Nucleus</location>
        <location evidence="2">Nucleolus</location>
    </subcellularLocation>
</comment>
<sequence length="862" mass="95394">MGRSSPQLVLMLAAIVAAGFFADLCTGDGLCTSPVLGYSDDHHHHGHHHHHDDGGQCGGHHHHNHHHDHDHGEEMEYKLPEELAEEEDMKLYGFGNYHAHDEHDHHLHSDSHSKLSGLGLWINALGCSLLVSLASLICLIILPIIFVQGKPSKGVVDSLALFGAGAMLGDAFLHQLPHAFGGQQHSHSHSHHHADDLSHDHSGHEHLHMPSSGHSHSLEDLSVGLSILAGIVVFLLVEKLVRYVEDNSTGDVWGHSHHHHHKSSEKVKDGSDADGASDEISDNMSNGDKLSQKDSVVHRRKGKAGSKGDKSDKATSDKSTKSTKLAQGKEPAKSSSNLVFGYLNLFSDGVHNFTDGMALGSAFLLYGSVGGWSRTLFLLAHELPQEVGDFGILVRSGFSVSKALFFNFLSALLALVGTALGFTAGGFIYISAAGVLAEMNTGKTSLKSTAVHTVSLVARRLGASYHAAVLATVVRGMVDASAKEVSNIEVNRILRFSLFDVSSSRSIGKLDLPPAMADELGDVEPEVNDASNQKKKHKGKHDKPKPWDDDPNIDHWKVEKFDPSWNESGMLEVSEFATLFPSYREKYIRDVWPMVKSALKEHGIEGRLDLVEGSMTVSTTRKTRDPYIIIKSRDLLKLLSRGVPAPQAIKILNDEMQCDVIKIGGMVHNKERFVKRRQHLVGANSSTLKALEILTGCYILVQILMMKKELENNPALKNESWDRKNVQRKKPKKKEKKEYTPFPPPQQPSKVDIQLETGEYFLSEQKKTAKKWRDKQEKQAEKSAENKRKREEAFVPPKESAKASTSKSEEEDLATMTMSIKQKTKEFGKKKRDENVNPEDYIAVASSEQPKKKKQKSKFSFF</sequence>
<evidence type="ECO:0000259" key="16">
    <source>
        <dbReference type="Pfam" id="PF17903"/>
    </source>
</evidence>
<feature type="compositionally biased region" description="Basic and acidic residues" evidence="13">
    <location>
        <begin position="193"/>
        <end position="208"/>
    </location>
</feature>
<dbReference type="GO" id="GO:0003723">
    <property type="term" value="F:RNA binding"/>
    <property type="evidence" value="ECO:0007669"/>
    <property type="project" value="UniProtKB-KW"/>
</dbReference>
<dbReference type="GO" id="GO:0032040">
    <property type="term" value="C:small-subunit processome"/>
    <property type="evidence" value="ECO:0007669"/>
    <property type="project" value="TreeGrafter"/>
</dbReference>
<feature type="transmembrane region" description="Helical" evidence="14">
    <location>
        <begin position="221"/>
        <end position="237"/>
    </location>
</feature>
<name>A0AAV0M248_9ROSI</name>
<evidence type="ECO:0000256" key="10">
    <source>
        <dbReference type="ARBA" id="ARBA00023242"/>
    </source>
</evidence>
<feature type="compositionally biased region" description="Basic and acidic residues" evidence="13">
    <location>
        <begin position="774"/>
        <end position="793"/>
    </location>
</feature>
<evidence type="ECO:0000256" key="3">
    <source>
        <dbReference type="ARBA" id="ARBA00009344"/>
    </source>
</evidence>
<feature type="signal peptide" evidence="15">
    <location>
        <begin position="1"/>
        <end position="27"/>
    </location>
</feature>
<evidence type="ECO:0000256" key="14">
    <source>
        <dbReference type="SAM" id="Phobius"/>
    </source>
</evidence>
<dbReference type="InterPro" id="IPR048548">
    <property type="entry name" value="KRR1-like_KH2"/>
</dbReference>
<feature type="domain" description="KRR1 small subunit processome component second KH" evidence="17">
    <location>
        <begin position="656"/>
        <end position="702"/>
    </location>
</feature>
<feature type="transmembrane region" description="Helical" evidence="14">
    <location>
        <begin position="120"/>
        <end position="147"/>
    </location>
</feature>
<dbReference type="InterPro" id="IPR003689">
    <property type="entry name" value="ZIP"/>
</dbReference>
<keyword evidence="6 14" id="KW-0812">Transmembrane</keyword>
<keyword evidence="11" id="KW-0687">Ribonucleoprotein</keyword>
<dbReference type="CDD" id="cd22393">
    <property type="entry name" value="KH-I_KRR1_rpt1"/>
    <property type="match status" value="1"/>
</dbReference>
<feature type="transmembrane region" description="Helical" evidence="14">
    <location>
        <begin position="404"/>
        <end position="430"/>
    </location>
</feature>
<keyword evidence="8 14" id="KW-1133">Transmembrane helix</keyword>
<dbReference type="InterPro" id="IPR041174">
    <property type="entry name" value="KRR1-like_KH1"/>
</dbReference>
<feature type="chain" id="PRO_5043404251" description="KRR-R motif-containing protein 1" evidence="15">
    <location>
        <begin position="28"/>
        <end position="862"/>
    </location>
</feature>
<dbReference type="Gene3D" id="3.30.1370.10">
    <property type="entry name" value="K Homology domain, type 1"/>
    <property type="match status" value="2"/>
</dbReference>
<feature type="region of interest" description="Disordered" evidence="13">
    <location>
        <begin position="766"/>
        <end position="862"/>
    </location>
</feature>
<reference evidence="18" key="1">
    <citation type="submission" date="2022-08" db="EMBL/GenBank/DDBJ databases">
        <authorList>
            <person name="Gutierrez-Valencia J."/>
        </authorList>
    </citation>
    <scope>NUCLEOTIDE SEQUENCE</scope>
</reference>
<dbReference type="InterPro" id="IPR036612">
    <property type="entry name" value="KH_dom_type_1_sf"/>
</dbReference>
<feature type="region of interest" description="Disordered" evidence="13">
    <location>
        <begin position="43"/>
        <end position="75"/>
    </location>
</feature>
<feature type="compositionally biased region" description="Basic residues" evidence="13">
    <location>
        <begin position="726"/>
        <end position="735"/>
    </location>
</feature>
<keyword evidence="9 14" id="KW-0472">Membrane</keyword>
<evidence type="ECO:0000256" key="12">
    <source>
        <dbReference type="ARBA" id="ARBA00032993"/>
    </source>
</evidence>
<dbReference type="PANTHER" id="PTHR12581">
    <property type="entry name" value="HIV-1 REV BINDING PROTEIN 2, 3"/>
    <property type="match status" value="1"/>
</dbReference>
<dbReference type="InterPro" id="IPR048550">
    <property type="entry name" value="KRR1-like_KH1_euk"/>
</dbReference>